<feature type="domain" description="Carrier" evidence="1">
    <location>
        <begin position="1"/>
        <end position="77"/>
    </location>
</feature>
<evidence type="ECO:0000313" key="2">
    <source>
        <dbReference type="EMBL" id="PKG26537.1"/>
    </source>
</evidence>
<dbReference type="EMBL" id="PISD01000065">
    <property type="protein sequence ID" value="PKG26537.1"/>
    <property type="molecule type" value="Genomic_DNA"/>
</dbReference>
<organism evidence="2 3">
    <name type="scientific">Cytobacillus horneckiae</name>
    <dbReference type="NCBI Taxonomy" id="549687"/>
    <lineage>
        <taxon>Bacteria</taxon>
        <taxon>Bacillati</taxon>
        <taxon>Bacillota</taxon>
        <taxon>Bacilli</taxon>
        <taxon>Bacillales</taxon>
        <taxon>Bacillaceae</taxon>
        <taxon>Cytobacillus</taxon>
    </lineage>
</organism>
<dbReference type="Proteomes" id="UP000233343">
    <property type="component" value="Unassembled WGS sequence"/>
</dbReference>
<name>A0A2N0ZAK1_9BACI</name>
<dbReference type="InterPro" id="IPR036736">
    <property type="entry name" value="ACP-like_sf"/>
</dbReference>
<gene>
    <name evidence="2" type="ORF">CWS20_23525</name>
</gene>
<proteinExistence type="predicted"/>
<protein>
    <submittedName>
        <fullName evidence="2">Acyl carrier protein</fullName>
    </submittedName>
</protein>
<dbReference type="RefSeq" id="WP_066194416.1">
    <property type="nucleotide sequence ID" value="NZ_JARSFA010000024.1"/>
</dbReference>
<comment type="caution">
    <text evidence="2">The sequence shown here is derived from an EMBL/GenBank/DDBJ whole genome shotgun (WGS) entry which is preliminary data.</text>
</comment>
<sequence length="85" mass="9653">MNEKLTVIQEIILGFKDLKVEEIKLDSDMSGDLALDSADRVELALCIEEKYEITVPPEEHGDCDTIEDLIKLIELQQSKKIMGVY</sequence>
<reference evidence="2 3" key="1">
    <citation type="journal article" date="2010" name="Int. J. Syst. Evol. Microbiol.">
        <title>Bacillus horneckiae sp. nov., isolated from a spacecraft-assembly clean room.</title>
        <authorList>
            <person name="Vaishampayan P."/>
            <person name="Probst A."/>
            <person name="Krishnamurthi S."/>
            <person name="Ghosh S."/>
            <person name="Osman S."/>
            <person name="McDowall A."/>
            <person name="Ruckmani A."/>
            <person name="Mayilraj S."/>
            <person name="Venkateswaran K."/>
        </authorList>
    </citation>
    <scope>NUCLEOTIDE SEQUENCE [LARGE SCALE GENOMIC DNA]</scope>
    <source>
        <strain evidence="3">1PO1SC</strain>
    </source>
</reference>
<dbReference type="Gene3D" id="1.10.1200.10">
    <property type="entry name" value="ACP-like"/>
    <property type="match status" value="1"/>
</dbReference>
<accession>A0A2N0ZAK1</accession>
<keyword evidence="3" id="KW-1185">Reference proteome</keyword>
<evidence type="ECO:0000259" key="1">
    <source>
        <dbReference type="PROSITE" id="PS50075"/>
    </source>
</evidence>
<dbReference type="SUPFAM" id="SSF47336">
    <property type="entry name" value="ACP-like"/>
    <property type="match status" value="1"/>
</dbReference>
<evidence type="ECO:0000313" key="3">
    <source>
        <dbReference type="Proteomes" id="UP000233343"/>
    </source>
</evidence>
<dbReference type="PROSITE" id="PS50075">
    <property type="entry name" value="CARRIER"/>
    <property type="match status" value="1"/>
</dbReference>
<dbReference type="Pfam" id="PF00550">
    <property type="entry name" value="PP-binding"/>
    <property type="match status" value="1"/>
</dbReference>
<dbReference type="AlphaFoldDB" id="A0A2N0ZAK1"/>
<dbReference type="InterPro" id="IPR009081">
    <property type="entry name" value="PP-bd_ACP"/>
</dbReference>